<protein>
    <submittedName>
        <fullName evidence="1">Uncharacterized protein</fullName>
    </submittedName>
</protein>
<evidence type="ECO:0000313" key="1">
    <source>
        <dbReference type="EMBL" id="KAK7148859.1"/>
    </source>
</evidence>
<proteinExistence type="predicted"/>
<accession>A0AAN9H2X0</accession>
<dbReference type="EMBL" id="JAYKXH010000013">
    <property type="protein sequence ID" value="KAK7148859.1"/>
    <property type="molecule type" value="Genomic_DNA"/>
</dbReference>
<reference evidence="1 2" key="1">
    <citation type="submission" date="2024-02" db="EMBL/GenBank/DDBJ databases">
        <title>Chromosome-level genome assembly of the Eurasian Minnow (Phoxinus phoxinus).</title>
        <authorList>
            <person name="Oriowo T.O."/>
            <person name="Martin S."/>
            <person name="Stange M."/>
            <person name="Chrysostomakis Y."/>
            <person name="Brown T."/>
            <person name="Winkler S."/>
            <person name="Kukowka S."/>
            <person name="Myers E.W."/>
            <person name="Bohne A."/>
        </authorList>
    </citation>
    <scope>NUCLEOTIDE SEQUENCE [LARGE SCALE GENOMIC DNA]</scope>
    <source>
        <strain evidence="1">ZFMK-TIS-60720</strain>
        <tissue evidence="1">Whole Organism</tissue>
    </source>
</reference>
<comment type="caution">
    <text evidence="1">The sequence shown here is derived from an EMBL/GenBank/DDBJ whole genome shotgun (WGS) entry which is preliminary data.</text>
</comment>
<gene>
    <name evidence="1" type="ORF">R3I93_013014</name>
</gene>
<sequence>MKEDIQSVRSLQYTLRRIFGSTDGI</sequence>
<organism evidence="1 2">
    <name type="scientific">Phoxinus phoxinus</name>
    <name type="common">Eurasian minnow</name>
    <dbReference type="NCBI Taxonomy" id="58324"/>
    <lineage>
        <taxon>Eukaryota</taxon>
        <taxon>Metazoa</taxon>
        <taxon>Chordata</taxon>
        <taxon>Craniata</taxon>
        <taxon>Vertebrata</taxon>
        <taxon>Euteleostomi</taxon>
        <taxon>Actinopterygii</taxon>
        <taxon>Neopterygii</taxon>
        <taxon>Teleostei</taxon>
        <taxon>Ostariophysi</taxon>
        <taxon>Cypriniformes</taxon>
        <taxon>Leuciscidae</taxon>
        <taxon>Phoxininae</taxon>
        <taxon>Phoxinus</taxon>
    </lineage>
</organism>
<evidence type="ECO:0000313" key="2">
    <source>
        <dbReference type="Proteomes" id="UP001364617"/>
    </source>
</evidence>
<name>A0AAN9H2X0_9TELE</name>
<dbReference type="AlphaFoldDB" id="A0AAN9H2X0"/>
<dbReference type="Proteomes" id="UP001364617">
    <property type="component" value="Unassembled WGS sequence"/>
</dbReference>
<keyword evidence="2" id="KW-1185">Reference proteome</keyword>